<evidence type="ECO:0000256" key="5">
    <source>
        <dbReference type="ARBA" id="ARBA00022989"/>
    </source>
</evidence>
<dbReference type="InterPro" id="IPR002259">
    <property type="entry name" value="Eqnu_transpt"/>
</dbReference>
<sequence>MVKQMEQLEQTEAEVFSSKIDAKESKKIQILMNFYGLGGHPEFLYNMILNFSFVGGQTFLVKLLIKLDYKPRLIVMFIPLIILQIALPFIVQYIESKASWNVSILFMVLIGTFMGNIISTFCGIGGLLGPQYMGSYFQGLSLSSIFACILRLICLLLFDSSNELSYFYSTLLYFSLNAVIQIILCLTLPLSHVKQHLFLDKVQSETQPQKLETRDIKEEEVAVNTNQQDEIVYFKEDLQADQLSERNITNDQKVNYITIYKKIWVETTFASFTFLLTYLLFPGIIFQGGMTISSNFVWNIFYYNASFNVGDYSGRFLAKLKKQYGRVFIIIGGLLRLIWIASTFIIAFNHQNIFWGNNAVIVINCYLLGMTHGFLGACCNQSFGGRLENHEKEHGGFMISVLQSLGVAFGSLISLVAFKDMF</sequence>
<dbReference type="GO" id="GO:0005337">
    <property type="term" value="F:nucleoside transmembrane transporter activity"/>
    <property type="evidence" value="ECO:0007669"/>
    <property type="project" value="InterPro"/>
</dbReference>
<dbReference type="OrthoDB" id="10014563at2759"/>
<dbReference type="EMBL" id="CCKQ01018986">
    <property type="protein sequence ID" value="CDW90989.1"/>
    <property type="molecule type" value="Genomic_DNA"/>
</dbReference>
<dbReference type="PANTHER" id="PTHR10332:SF10">
    <property type="entry name" value="EQUILIBRATIVE NUCLEOSIDE TRANSPORTER 4"/>
    <property type="match status" value="1"/>
</dbReference>
<evidence type="ECO:0000256" key="1">
    <source>
        <dbReference type="ARBA" id="ARBA00004141"/>
    </source>
</evidence>
<feature type="transmembrane region" description="Helical" evidence="7">
    <location>
        <begin position="140"/>
        <end position="158"/>
    </location>
</feature>
<dbReference type="InParanoid" id="A0A078B9C2"/>
<reference evidence="8 9" key="1">
    <citation type="submission" date="2014-06" db="EMBL/GenBank/DDBJ databases">
        <authorList>
            <person name="Swart Estienne"/>
        </authorList>
    </citation>
    <scope>NUCLEOTIDE SEQUENCE [LARGE SCALE GENOMIC DNA]</scope>
    <source>
        <strain evidence="8 9">130c</strain>
    </source>
</reference>
<keyword evidence="3" id="KW-0813">Transport</keyword>
<keyword evidence="6 7" id="KW-0472">Membrane</keyword>
<dbReference type="OMA" id="ALMITIC"/>
<comment type="similarity">
    <text evidence="2">Belongs to the SLC29A/ENT transporter (TC 2.A.57) family.</text>
</comment>
<organism evidence="8 9">
    <name type="scientific">Stylonychia lemnae</name>
    <name type="common">Ciliate</name>
    <dbReference type="NCBI Taxonomy" id="5949"/>
    <lineage>
        <taxon>Eukaryota</taxon>
        <taxon>Sar</taxon>
        <taxon>Alveolata</taxon>
        <taxon>Ciliophora</taxon>
        <taxon>Intramacronucleata</taxon>
        <taxon>Spirotrichea</taxon>
        <taxon>Stichotrichia</taxon>
        <taxon>Sporadotrichida</taxon>
        <taxon>Oxytrichidae</taxon>
        <taxon>Stylonychinae</taxon>
        <taxon>Stylonychia</taxon>
    </lineage>
</organism>
<dbReference type="GO" id="GO:0005886">
    <property type="term" value="C:plasma membrane"/>
    <property type="evidence" value="ECO:0007669"/>
    <property type="project" value="TreeGrafter"/>
</dbReference>
<feature type="transmembrane region" description="Helical" evidence="7">
    <location>
        <begin position="326"/>
        <end position="348"/>
    </location>
</feature>
<feature type="transmembrane region" description="Helical" evidence="7">
    <location>
        <begin position="396"/>
        <end position="418"/>
    </location>
</feature>
<accession>A0A078B9C2</accession>
<feature type="transmembrane region" description="Helical" evidence="7">
    <location>
        <begin position="170"/>
        <end position="191"/>
    </location>
</feature>
<evidence type="ECO:0000313" key="8">
    <source>
        <dbReference type="EMBL" id="CDW90989.1"/>
    </source>
</evidence>
<keyword evidence="9" id="KW-1185">Reference proteome</keyword>
<dbReference type="AlphaFoldDB" id="A0A078B9C2"/>
<dbReference type="Pfam" id="PF01733">
    <property type="entry name" value="Nucleoside_tran"/>
    <property type="match status" value="1"/>
</dbReference>
<keyword evidence="4 7" id="KW-0812">Transmembrane</keyword>
<keyword evidence="5 7" id="KW-1133">Transmembrane helix</keyword>
<feature type="transmembrane region" description="Helical" evidence="7">
    <location>
        <begin position="263"/>
        <end position="281"/>
    </location>
</feature>
<feature type="transmembrane region" description="Helical" evidence="7">
    <location>
        <begin position="43"/>
        <end position="61"/>
    </location>
</feature>
<comment type="subcellular location">
    <subcellularLocation>
        <location evidence="1">Membrane</location>
        <topology evidence="1">Multi-pass membrane protein</topology>
    </subcellularLocation>
</comment>
<evidence type="ECO:0000256" key="6">
    <source>
        <dbReference type="ARBA" id="ARBA00023136"/>
    </source>
</evidence>
<evidence type="ECO:0000256" key="4">
    <source>
        <dbReference type="ARBA" id="ARBA00022692"/>
    </source>
</evidence>
<proteinExistence type="inferred from homology"/>
<evidence type="ECO:0000313" key="9">
    <source>
        <dbReference type="Proteomes" id="UP000039865"/>
    </source>
</evidence>
<feature type="transmembrane region" description="Helical" evidence="7">
    <location>
        <begin position="73"/>
        <end position="94"/>
    </location>
</feature>
<evidence type="ECO:0000256" key="7">
    <source>
        <dbReference type="SAM" id="Phobius"/>
    </source>
</evidence>
<dbReference type="PANTHER" id="PTHR10332">
    <property type="entry name" value="EQUILIBRATIVE NUCLEOSIDE TRANSPORTER"/>
    <property type="match status" value="1"/>
</dbReference>
<evidence type="ECO:0000256" key="3">
    <source>
        <dbReference type="ARBA" id="ARBA00022448"/>
    </source>
</evidence>
<name>A0A078B9C2_STYLE</name>
<gene>
    <name evidence="8" type="primary">Contig2249.g2413</name>
    <name evidence="8" type="ORF">STYLEM_20137</name>
</gene>
<feature type="transmembrane region" description="Helical" evidence="7">
    <location>
        <begin position="100"/>
        <end position="128"/>
    </location>
</feature>
<protein>
    <submittedName>
        <fullName evidence="8">Equilibrative nucleoside transporter 1</fullName>
    </submittedName>
</protein>
<feature type="transmembrane region" description="Helical" evidence="7">
    <location>
        <begin position="354"/>
        <end position="375"/>
    </location>
</feature>
<dbReference type="Proteomes" id="UP000039865">
    <property type="component" value="Unassembled WGS sequence"/>
</dbReference>
<evidence type="ECO:0000256" key="2">
    <source>
        <dbReference type="ARBA" id="ARBA00007965"/>
    </source>
</evidence>